<dbReference type="OrthoDB" id="654211at2759"/>
<protein>
    <submittedName>
        <fullName evidence="4">Predicted protein</fullName>
    </submittedName>
</protein>
<organism evidence="5">
    <name type="scientific">Laccaria bicolor (strain S238N-H82 / ATCC MYA-4686)</name>
    <name type="common">Bicoloured deceiver</name>
    <name type="synonym">Laccaria laccata var. bicolor</name>
    <dbReference type="NCBI Taxonomy" id="486041"/>
    <lineage>
        <taxon>Eukaryota</taxon>
        <taxon>Fungi</taxon>
        <taxon>Dikarya</taxon>
        <taxon>Basidiomycota</taxon>
        <taxon>Agaricomycotina</taxon>
        <taxon>Agaricomycetes</taxon>
        <taxon>Agaricomycetidae</taxon>
        <taxon>Agaricales</taxon>
        <taxon>Agaricineae</taxon>
        <taxon>Hydnangiaceae</taxon>
        <taxon>Laccaria</taxon>
    </lineage>
</organism>
<dbReference type="InParanoid" id="B0D8Q7"/>
<dbReference type="InterPro" id="IPR013087">
    <property type="entry name" value="Znf_C2H2_type"/>
</dbReference>
<dbReference type="RefSeq" id="XP_001880426.1">
    <property type="nucleotide sequence ID" value="XM_001880391.1"/>
</dbReference>
<dbReference type="KEGG" id="lbc:LACBIDRAFT_294045"/>
<evidence type="ECO:0000256" key="1">
    <source>
        <dbReference type="PROSITE-ProRule" id="PRU00042"/>
    </source>
</evidence>
<evidence type="ECO:0000256" key="2">
    <source>
        <dbReference type="SAM" id="MobiDB-lite"/>
    </source>
</evidence>
<dbReference type="Gene3D" id="3.30.160.60">
    <property type="entry name" value="Classic Zinc Finger"/>
    <property type="match status" value="1"/>
</dbReference>
<feature type="region of interest" description="Disordered" evidence="2">
    <location>
        <begin position="93"/>
        <end position="155"/>
    </location>
</feature>
<keyword evidence="5" id="KW-1185">Reference proteome</keyword>
<dbReference type="STRING" id="486041.B0D8Q7"/>
<feature type="compositionally biased region" description="Low complexity" evidence="2">
    <location>
        <begin position="94"/>
        <end position="113"/>
    </location>
</feature>
<feature type="compositionally biased region" description="Pro residues" evidence="2">
    <location>
        <begin position="130"/>
        <end position="142"/>
    </location>
</feature>
<dbReference type="PROSITE" id="PS50157">
    <property type="entry name" value="ZINC_FINGER_C2H2_2"/>
    <property type="match status" value="1"/>
</dbReference>
<dbReference type="Proteomes" id="UP000001194">
    <property type="component" value="Unassembled WGS sequence"/>
</dbReference>
<dbReference type="HOGENOM" id="CLU_765187_0_0_1"/>
<feature type="region of interest" description="Disordered" evidence="2">
    <location>
        <begin position="215"/>
        <end position="275"/>
    </location>
</feature>
<feature type="domain" description="C2H2-type" evidence="3">
    <location>
        <begin position="280"/>
        <end position="312"/>
    </location>
</feature>
<name>B0D8Q7_LACBS</name>
<dbReference type="InterPro" id="IPR036236">
    <property type="entry name" value="Znf_C2H2_sf"/>
</dbReference>
<sequence length="362" mass="40027">MINVDYEEIYRFEKMAGSKVCPADEAADIWPPHSAAKTSMESLMSGDEIPDRSQGTLQFLWGGGSDSKLDPIEHPVGDNLFGRTAMEAFEEAFSDLPSSTSRSSEPSSTHSTPVLLSDKTLPDVQLGPAIPGPVSPTSPEPPETASESNHSEYSIPTGAMPLTVVADSIETQQLAEDMESLPSRMESTIVFSEPTESVISISDAVPRTIKKKPGLRKKVTSVSRHHPEITGGKIKNLFDVPRQRNPRSKKRQPSYNEDDEEFDVNGSSAEASGSQSLGQYKCPYQWCGKRFTRKNDVKRHLQNAAVHKADVPQDAWSPTRCRKCHAELSRVDACKRHEARDACWKRTLPSKKQHINQREGKA</sequence>
<dbReference type="EMBL" id="DS547100">
    <property type="protein sequence ID" value="EDR09113.1"/>
    <property type="molecule type" value="Genomic_DNA"/>
</dbReference>
<feature type="compositionally biased region" description="Polar residues" evidence="2">
    <location>
        <begin position="265"/>
        <end position="275"/>
    </location>
</feature>
<keyword evidence="1" id="KW-0479">Metal-binding</keyword>
<keyword evidence="1" id="KW-0862">Zinc</keyword>
<accession>B0D8Q7</accession>
<reference evidence="4 5" key="1">
    <citation type="journal article" date="2008" name="Nature">
        <title>The genome of Laccaria bicolor provides insights into mycorrhizal symbiosis.</title>
        <authorList>
            <person name="Martin F."/>
            <person name="Aerts A."/>
            <person name="Ahren D."/>
            <person name="Brun A."/>
            <person name="Danchin E.G.J."/>
            <person name="Duchaussoy F."/>
            <person name="Gibon J."/>
            <person name="Kohler A."/>
            <person name="Lindquist E."/>
            <person name="Pereda V."/>
            <person name="Salamov A."/>
            <person name="Shapiro H.J."/>
            <person name="Wuyts J."/>
            <person name="Blaudez D."/>
            <person name="Buee M."/>
            <person name="Brokstein P."/>
            <person name="Canbaeck B."/>
            <person name="Cohen D."/>
            <person name="Courty P.E."/>
            <person name="Coutinho P.M."/>
            <person name="Delaruelle C."/>
            <person name="Detter J.C."/>
            <person name="Deveau A."/>
            <person name="DiFazio S."/>
            <person name="Duplessis S."/>
            <person name="Fraissinet-Tachet L."/>
            <person name="Lucic E."/>
            <person name="Frey-Klett P."/>
            <person name="Fourrey C."/>
            <person name="Feussner I."/>
            <person name="Gay G."/>
            <person name="Grimwood J."/>
            <person name="Hoegger P.J."/>
            <person name="Jain P."/>
            <person name="Kilaru S."/>
            <person name="Labbe J."/>
            <person name="Lin Y.C."/>
            <person name="Legue V."/>
            <person name="Le Tacon F."/>
            <person name="Marmeisse R."/>
            <person name="Melayah D."/>
            <person name="Montanini B."/>
            <person name="Muratet M."/>
            <person name="Nehls U."/>
            <person name="Niculita-Hirzel H."/>
            <person name="Oudot-Le Secq M.P."/>
            <person name="Peter M."/>
            <person name="Quesneville H."/>
            <person name="Rajashekar B."/>
            <person name="Reich M."/>
            <person name="Rouhier N."/>
            <person name="Schmutz J."/>
            <person name="Yin T."/>
            <person name="Chalot M."/>
            <person name="Henrissat B."/>
            <person name="Kuees U."/>
            <person name="Lucas S."/>
            <person name="Van de Peer Y."/>
            <person name="Podila G.K."/>
            <person name="Polle A."/>
            <person name="Pukkila P.J."/>
            <person name="Richardson P.M."/>
            <person name="Rouze P."/>
            <person name="Sanders I.R."/>
            <person name="Stajich J.E."/>
            <person name="Tunlid A."/>
            <person name="Tuskan G."/>
            <person name="Grigoriev I.V."/>
        </authorList>
    </citation>
    <scope>NUCLEOTIDE SEQUENCE [LARGE SCALE GENOMIC DNA]</scope>
    <source>
        <strain evidence="5">S238N-H82 / ATCC MYA-4686</strain>
    </source>
</reference>
<evidence type="ECO:0000259" key="3">
    <source>
        <dbReference type="PROSITE" id="PS50157"/>
    </source>
</evidence>
<dbReference type="SUPFAM" id="SSF57667">
    <property type="entry name" value="beta-beta-alpha zinc fingers"/>
    <property type="match status" value="1"/>
</dbReference>
<gene>
    <name evidence="4" type="ORF">LACBIDRAFT_294045</name>
</gene>
<evidence type="ECO:0000313" key="5">
    <source>
        <dbReference type="Proteomes" id="UP000001194"/>
    </source>
</evidence>
<keyword evidence="1" id="KW-0863">Zinc-finger</keyword>
<evidence type="ECO:0000313" key="4">
    <source>
        <dbReference type="EMBL" id="EDR09113.1"/>
    </source>
</evidence>
<dbReference type="GeneID" id="6075891"/>
<dbReference type="AlphaFoldDB" id="B0D8Q7"/>
<dbReference type="GO" id="GO:0008270">
    <property type="term" value="F:zinc ion binding"/>
    <property type="evidence" value="ECO:0007669"/>
    <property type="project" value="UniProtKB-KW"/>
</dbReference>
<proteinExistence type="predicted"/>